<reference evidence="3" key="1">
    <citation type="submission" date="2016-03" db="EMBL/GenBank/DDBJ databases">
        <title>Mechanisms controlling the formation of the plant cell surface in tip-growing cells are functionally conserved among land plants.</title>
        <authorList>
            <person name="Honkanen S."/>
            <person name="Jones V.A."/>
            <person name="Morieri G."/>
            <person name="Champion C."/>
            <person name="Hetherington A.J."/>
            <person name="Kelly S."/>
            <person name="Saint-Marcoux D."/>
            <person name="Proust H."/>
            <person name="Prescott H."/>
            <person name="Dolan L."/>
        </authorList>
    </citation>
    <scope>NUCLEOTIDE SEQUENCE [LARGE SCALE GENOMIC DNA]</scope>
    <source>
        <tissue evidence="3">Whole gametophyte</tissue>
    </source>
</reference>
<name>A0A176WBU3_MARPO</name>
<evidence type="ECO:0000313" key="3">
    <source>
        <dbReference type="EMBL" id="OAE30650.1"/>
    </source>
</evidence>
<evidence type="ECO:0000256" key="2">
    <source>
        <dbReference type="SAM" id="MobiDB-lite"/>
    </source>
</evidence>
<feature type="region of interest" description="Disordered" evidence="2">
    <location>
        <begin position="391"/>
        <end position="438"/>
    </location>
</feature>
<gene>
    <name evidence="3" type="ORF">AXG93_3016s1340</name>
</gene>
<keyword evidence="1" id="KW-0853">WD repeat</keyword>
<sequence>MQAFASPDQCDDELFLSDDSPVESDEEGEEHVWTLQPESPDTTQSRGEAKCSTFEPCRRVAMDKVTEATCSGFSVDGSWLAVGTRRGPVQIHSVGDGRLAFSLDVLRGGLKRWPCTALCIRPSTPGDPSYNVLLSCDLSGQIHYWHMTSGMHLGTSKEHDNSIYTIDYHPAGVKYATSGSDCKVRVYDSSTTVLLQTLSGGNGATTAGHSNRVFAVKWHPVDANIALSGGWDNTIQASSASDLDSQSHIWDLRDGHSVRSIYGPKVCGDAIDIRDAGNVILSGSWRGSKQLQEWDFGSGQLLRDISWPTGKEQTCRVYAAKYGRGVSQGLFVAGGSGSNETCLFSVNTGQMVARLPDDDKATYSISLSTDGSHMAATAGDTVKIVDLKAELSAPREQESRSDEQSSPSKTRQVSRTNGDLRGERKTKLQPLGSRAFRHVGTVAASMKTRFPGRSSSKVDHQPVPSSRAFAAALPKFNVKPII</sequence>
<keyword evidence="4" id="KW-1185">Reference proteome</keyword>
<feature type="compositionally biased region" description="Basic and acidic residues" evidence="2">
    <location>
        <begin position="391"/>
        <end position="403"/>
    </location>
</feature>
<feature type="compositionally biased region" description="Polar residues" evidence="2">
    <location>
        <begin position="36"/>
        <end position="46"/>
    </location>
</feature>
<evidence type="ECO:0000256" key="1">
    <source>
        <dbReference type="PROSITE-ProRule" id="PRU00221"/>
    </source>
</evidence>
<dbReference type="SMART" id="SM00320">
    <property type="entry name" value="WD40"/>
    <property type="match status" value="5"/>
</dbReference>
<protein>
    <submittedName>
        <fullName evidence="3">Uncharacterized protein</fullName>
    </submittedName>
</protein>
<feature type="region of interest" description="Disordered" evidence="2">
    <location>
        <begin position="1"/>
        <end position="48"/>
    </location>
</feature>
<accession>A0A176WBU3</accession>
<dbReference type="PROSITE" id="PS50082">
    <property type="entry name" value="WD_REPEATS_2"/>
    <property type="match status" value="1"/>
</dbReference>
<evidence type="ECO:0000313" key="4">
    <source>
        <dbReference type="Proteomes" id="UP000077202"/>
    </source>
</evidence>
<comment type="caution">
    <text evidence="3">The sequence shown here is derived from an EMBL/GenBank/DDBJ whole genome shotgun (WGS) entry which is preliminary data.</text>
</comment>
<dbReference type="Proteomes" id="UP000077202">
    <property type="component" value="Unassembled WGS sequence"/>
</dbReference>
<proteinExistence type="predicted"/>
<dbReference type="PANTHER" id="PTHR47822:SF2">
    <property type="entry name" value="F-BOX AND WD-40 DOMAIN PROTEIN 7"/>
    <property type="match status" value="1"/>
</dbReference>
<feature type="repeat" description="WD" evidence="1">
    <location>
        <begin position="156"/>
        <end position="197"/>
    </location>
</feature>
<dbReference type="InterPro" id="IPR001680">
    <property type="entry name" value="WD40_rpt"/>
</dbReference>
<dbReference type="Pfam" id="PF00400">
    <property type="entry name" value="WD40"/>
    <property type="match status" value="2"/>
</dbReference>
<dbReference type="Gene3D" id="2.130.10.10">
    <property type="entry name" value="YVTN repeat-like/Quinoprotein amine dehydrogenase"/>
    <property type="match status" value="2"/>
</dbReference>
<dbReference type="PANTHER" id="PTHR47822">
    <property type="entry name" value="CARBOHYDRATE BINDING DOMAIN CONTAINING PROTEIN"/>
    <property type="match status" value="1"/>
</dbReference>
<feature type="compositionally biased region" description="Acidic residues" evidence="2">
    <location>
        <begin position="9"/>
        <end position="29"/>
    </location>
</feature>
<organism evidence="3 4">
    <name type="scientific">Marchantia polymorpha subsp. ruderalis</name>
    <dbReference type="NCBI Taxonomy" id="1480154"/>
    <lineage>
        <taxon>Eukaryota</taxon>
        <taxon>Viridiplantae</taxon>
        <taxon>Streptophyta</taxon>
        <taxon>Embryophyta</taxon>
        <taxon>Marchantiophyta</taxon>
        <taxon>Marchantiopsida</taxon>
        <taxon>Marchantiidae</taxon>
        <taxon>Marchantiales</taxon>
        <taxon>Marchantiaceae</taxon>
        <taxon>Marchantia</taxon>
    </lineage>
</organism>
<dbReference type="AlphaFoldDB" id="A0A176WBU3"/>
<dbReference type="InterPro" id="IPR015943">
    <property type="entry name" value="WD40/YVTN_repeat-like_dom_sf"/>
</dbReference>
<dbReference type="EMBL" id="LVLJ01001283">
    <property type="protein sequence ID" value="OAE30650.1"/>
    <property type="molecule type" value="Genomic_DNA"/>
</dbReference>
<dbReference type="SUPFAM" id="SSF50978">
    <property type="entry name" value="WD40 repeat-like"/>
    <property type="match status" value="1"/>
</dbReference>
<dbReference type="InterPro" id="IPR036322">
    <property type="entry name" value="WD40_repeat_dom_sf"/>
</dbReference>